<organism evidence="2 3">
    <name type="scientific">Peronospora matthiolae</name>
    <dbReference type="NCBI Taxonomy" id="2874970"/>
    <lineage>
        <taxon>Eukaryota</taxon>
        <taxon>Sar</taxon>
        <taxon>Stramenopiles</taxon>
        <taxon>Oomycota</taxon>
        <taxon>Peronosporomycetes</taxon>
        <taxon>Peronosporales</taxon>
        <taxon>Peronosporaceae</taxon>
        <taxon>Peronospora</taxon>
    </lineage>
</organism>
<dbReference type="Proteomes" id="UP001162060">
    <property type="component" value="Unassembled WGS sequence"/>
</dbReference>
<evidence type="ECO:0000256" key="1">
    <source>
        <dbReference type="SAM" id="MobiDB-lite"/>
    </source>
</evidence>
<feature type="region of interest" description="Disordered" evidence="1">
    <location>
        <begin position="23"/>
        <end position="62"/>
    </location>
</feature>
<comment type="caution">
    <text evidence="2">The sequence shown here is derived from an EMBL/GenBank/DDBJ whole genome shotgun (WGS) entry which is preliminary data.</text>
</comment>
<evidence type="ECO:0000313" key="2">
    <source>
        <dbReference type="EMBL" id="CAK7942695.1"/>
    </source>
</evidence>
<evidence type="ECO:0008006" key="4">
    <source>
        <dbReference type="Google" id="ProtNLM"/>
    </source>
</evidence>
<sequence>MMKMRSWTSTLLLASNEDDVSNRLQADWQRGEARPGMSRSARPRTGLEQASARNTSQPSPETTIKVLQKRCLMTKKMRASTIKMTTRHLQHFGVQVQT</sequence>
<dbReference type="AlphaFoldDB" id="A0AAV1V7D1"/>
<dbReference type="EMBL" id="CAKLBY020000281">
    <property type="protein sequence ID" value="CAK7942695.1"/>
    <property type="molecule type" value="Genomic_DNA"/>
</dbReference>
<reference evidence="2" key="1">
    <citation type="submission" date="2024-01" db="EMBL/GenBank/DDBJ databases">
        <authorList>
            <person name="Webb A."/>
        </authorList>
    </citation>
    <scope>NUCLEOTIDE SEQUENCE</scope>
    <source>
        <strain evidence="2">Pm1</strain>
    </source>
</reference>
<accession>A0AAV1V7D1</accession>
<evidence type="ECO:0000313" key="3">
    <source>
        <dbReference type="Proteomes" id="UP001162060"/>
    </source>
</evidence>
<gene>
    <name evidence="2" type="ORF">PM001_LOCUS27845</name>
</gene>
<feature type="compositionally biased region" description="Polar residues" evidence="1">
    <location>
        <begin position="51"/>
        <end position="62"/>
    </location>
</feature>
<name>A0AAV1V7D1_9STRA</name>
<proteinExistence type="predicted"/>
<protein>
    <recommendedName>
        <fullName evidence="4">Transposase</fullName>
    </recommendedName>
</protein>